<organism evidence="1 2">
    <name type="scientific">Rosa chinensis</name>
    <name type="common">China rose</name>
    <dbReference type="NCBI Taxonomy" id="74649"/>
    <lineage>
        <taxon>Eukaryota</taxon>
        <taxon>Viridiplantae</taxon>
        <taxon>Streptophyta</taxon>
        <taxon>Embryophyta</taxon>
        <taxon>Tracheophyta</taxon>
        <taxon>Spermatophyta</taxon>
        <taxon>Magnoliopsida</taxon>
        <taxon>eudicotyledons</taxon>
        <taxon>Gunneridae</taxon>
        <taxon>Pentapetalae</taxon>
        <taxon>rosids</taxon>
        <taxon>fabids</taxon>
        <taxon>Rosales</taxon>
        <taxon>Rosaceae</taxon>
        <taxon>Rosoideae</taxon>
        <taxon>Rosoideae incertae sedis</taxon>
        <taxon>Rosa</taxon>
    </lineage>
</organism>
<evidence type="ECO:0000313" key="1">
    <source>
        <dbReference type="EMBL" id="PRQ20463.1"/>
    </source>
</evidence>
<proteinExistence type="predicted"/>
<dbReference type="Gramene" id="PRQ20463">
    <property type="protein sequence ID" value="PRQ20463"/>
    <property type="gene ID" value="RchiOBHm_Chr7g0228431"/>
</dbReference>
<evidence type="ECO:0000313" key="2">
    <source>
        <dbReference type="Proteomes" id="UP000238479"/>
    </source>
</evidence>
<protein>
    <recommendedName>
        <fullName evidence="3">EF-hand domain-containing protein</fullName>
    </recommendedName>
</protein>
<reference evidence="1 2" key="1">
    <citation type="journal article" date="2018" name="Nat. Genet.">
        <title>The Rosa genome provides new insights in the design of modern roses.</title>
        <authorList>
            <person name="Bendahmane M."/>
        </authorList>
    </citation>
    <scope>NUCLEOTIDE SEQUENCE [LARGE SCALE GENOMIC DNA]</scope>
    <source>
        <strain evidence="2">cv. Old Blush</strain>
    </source>
</reference>
<sequence>MTSKKYSNTCNHRFSQQKIVSLYERFCQLNRSGGGFIFADEFFVRTGIHSQSSLSFAFLSFGWLDVDTGGDMEQDHTCS</sequence>
<evidence type="ECO:0008006" key="3">
    <source>
        <dbReference type="Google" id="ProtNLM"/>
    </source>
</evidence>
<dbReference type="AlphaFoldDB" id="A0A2P6PEX4"/>
<dbReference type="Proteomes" id="UP000238479">
    <property type="component" value="Chromosome 7"/>
</dbReference>
<gene>
    <name evidence="1" type="ORF">RchiOBHm_Chr7g0228431</name>
</gene>
<keyword evidence="2" id="KW-1185">Reference proteome</keyword>
<dbReference type="STRING" id="74649.A0A2P6PEX4"/>
<accession>A0A2P6PEX4</accession>
<comment type="caution">
    <text evidence="1">The sequence shown here is derived from an EMBL/GenBank/DDBJ whole genome shotgun (WGS) entry which is preliminary data.</text>
</comment>
<dbReference type="EMBL" id="PDCK01000045">
    <property type="protein sequence ID" value="PRQ20463.1"/>
    <property type="molecule type" value="Genomic_DNA"/>
</dbReference>
<name>A0A2P6PEX4_ROSCH</name>
<dbReference type="PANTHER" id="PTHR46971:SF4">
    <property type="entry name" value="OS08G0442300 PROTEIN"/>
    <property type="match status" value="1"/>
</dbReference>
<dbReference type="PANTHER" id="PTHR46971">
    <property type="entry name" value="CALCINEURIN B SUBUNIT (PROTEIN PHOSPHATASE 2B REGULATORY SUBUNIT)-LIKE PROTEIN"/>
    <property type="match status" value="1"/>
</dbReference>